<dbReference type="EMBL" id="JAAIUW010000010">
    <property type="protein sequence ID" value="KAF7812951.1"/>
    <property type="molecule type" value="Genomic_DNA"/>
</dbReference>
<proteinExistence type="predicted"/>
<reference evidence="4" key="1">
    <citation type="submission" date="2020-09" db="EMBL/GenBank/DDBJ databases">
        <title>Genome-Enabled Discovery of Anthraquinone Biosynthesis in Senna tora.</title>
        <authorList>
            <person name="Kang S.-H."/>
            <person name="Pandey R.P."/>
            <person name="Lee C.-M."/>
            <person name="Sim J.-S."/>
            <person name="Jeong J.-T."/>
            <person name="Choi B.-S."/>
            <person name="Jung M."/>
            <person name="Ginzburg D."/>
            <person name="Zhao K."/>
            <person name="Won S.Y."/>
            <person name="Oh T.-J."/>
            <person name="Yu Y."/>
            <person name="Kim N.-H."/>
            <person name="Lee O.R."/>
            <person name="Lee T.-H."/>
            <person name="Bashyal P."/>
            <person name="Kim T.-S."/>
            <person name="Lee W.-H."/>
            <person name="Kawkins C."/>
            <person name="Kim C.-K."/>
            <person name="Kim J.S."/>
            <person name="Ahn B.O."/>
            <person name="Rhee S.Y."/>
            <person name="Sohng J.K."/>
        </authorList>
    </citation>
    <scope>NUCLEOTIDE SEQUENCE</scope>
    <source>
        <tissue evidence="4">Leaf</tissue>
    </source>
</reference>
<dbReference type="PROSITE" id="PS50102">
    <property type="entry name" value="RRM"/>
    <property type="match status" value="1"/>
</dbReference>
<evidence type="ECO:0000259" key="3">
    <source>
        <dbReference type="PROSITE" id="PS50102"/>
    </source>
</evidence>
<evidence type="ECO:0000313" key="4">
    <source>
        <dbReference type="EMBL" id="KAF7812951.1"/>
    </source>
</evidence>
<gene>
    <name evidence="4" type="ORF">G2W53_033927</name>
</gene>
<name>A0A834T0F7_9FABA</name>
<keyword evidence="1 2" id="KW-0694">RNA-binding</keyword>
<dbReference type="SUPFAM" id="SSF54928">
    <property type="entry name" value="RNA-binding domain, RBD"/>
    <property type="match status" value="1"/>
</dbReference>
<comment type="caution">
    <text evidence="4">The sequence shown here is derived from an EMBL/GenBank/DDBJ whole genome shotgun (WGS) entry which is preliminary data.</text>
</comment>
<dbReference type="Pfam" id="PF00076">
    <property type="entry name" value="RRM_1"/>
    <property type="match status" value="1"/>
</dbReference>
<dbReference type="InterPro" id="IPR035979">
    <property type="entry name" value="RBD_domain_sf"/>
</dbReference>
<dbReference type="OrthoDB" id="431169at2759"/>
<protein>
    <submittedName>
        <fullName evidence="4">RNA-binding protein 1-like</fullName>
    </submittedName>
</protein>
<evidence type="ECO:0000313" key="5">
    <source>
        <dbReference type="Proteomes" id="UP000634136"/>
    </source>
</evidence>
<dbReference type="InterPro" id="IPR012677">
    <property type="entry name" value="Nucleotide-bd_a/b_plait_sf"/>
</dbReference>
<dbReference type="Gene3D" id="3.30.70.330">
    <property type="match status" value="1"/>
</dbReference>
<dbReference type="GO" id="GO:0003723">
    <property type="term" value="F:RNA binding"/>
    <property type="evidence" value="ECO:0007669"/>
    <property type="project" value="UniProtKB-UniRule"/>
</dbReference>
<evidence type="ECO:0000256" key="2">
    <source>
        <dbReference type="PROSITE-ProRule" id="PRU00176"/>
    </source>
</evidence>
<accession>A0A834T0F7</accession>
<dbReference type="AlphaFoldDB" id="A0A834T0F7"/>
<evidence type="ECO:0000256" key="1">
    <source>
        <dbReference type="ARBA" id="ARBA00022884"/>
    </source>
</evidence>
<keyword evidence="5" id="KW-1185">Reference proteome</keyword>
<dbReference type="PANTHER" id="PTHR10501">
    <property type="entry name" value="U1 SMALL NUCLEAR RIBONUCLEOPROTEIN A/U2 SMALL NUCLEAR RIBONUCLEOPROTEIN B"/>
    <property type="match status" value="1"/>
</dbReference>
<dbReference type="CDD" id="cd21618">
    <property type="entry name" value="RRM_AtNSRA_like"/>
    <property type="match status" value="1"/>
</dbReference>
<dbReference type="InterPro" id="IPR000504">
    <property type="entry name" value="RRM_dom"/>
</dbReference>
<organism evidence="4 5">
    <name type="scientific">Senna tora</name>
    <dbReference type="NCBI Taxonomy" id="362788"/>
    <lineage>
        <taxon>Eukaryota</taxon>
        <taxon>Viridiplantae</taxon>
        <taxon>Streptophyta</taxon>
        <taxon>Embryophyta</taxon>
        <taxon>Tracheophyta</taxon>
        <taxon>Spermatophyta</taxon>
        <taxon>Magnoliopsida</taxon>
        <taxon>eudicotyledons</taxon>
        <taxon>Gunneridae</taxon>
        <taxon>Pentapetalae</taxon>
        <taxon>rosids</taxon>
        <taxon>fabids</taxon>
        <taxon>Fabales</taxon>
        <taxon>Fabaceae</taxon>
        <taxon>Caesalpinioideae</taxon>
        <taxon>Cassia clade</taxon>
        <taxon>Senna</taxon>
    </lineage>
</organism>
<dbReference type="Proteomes" id="UP000634136">
    <property type="component" value="Unassembled WGS sequence"/>
</dbReference>
<feature type="domain" description="RRM" evidence="3">
    <location>
        <begin position="153"/>
        <end position="250"/>
    </location>
</feature>
<sequence>MTDGYWNRQQALLPSSAMLKRPRTDYEMQASGLASGNEMHGYIARDDDRAGSLVIKDTNSIGSAYDRYLQSAQLSSYNSGEASTIGGVGLGRAVVGGIPNHSLPDPAVMRRHGSGGPDLAPNGRNVNFGGQLPMDAVSRPGPETVPLPPDASSTLYVEGLPSDSTRREVALQLFIFLNIALDIFRPFVGYREVRLVSKESKTRSGDPLILCFVDFANPACAATALSALQGYKVDELNPESNHLRLQFSRFPGPRTGPGSRGKR</sequence>